<evidence type="ECO:0000313" key="5">
    <source>
        <dbReference type="EMBL" id="SNZ04726.1"/>
    </source>
</evidence>
<feature type="transmembrane region" description="Helical" evidence="3">
    <location>
        <begin position="128"/>
        <end position="148"/>
    </location>
</feature>
<feature type="transmembrane region" description="Helical" evidence="3">
    <location>
        <begin position="31"/>
        <end position="50"/>
    </location>
</feature>
<feature type="transmembrane region" description="Helical" evidence="3">
    <location>
        <begin position="192"/>
        <end position="211"/>
    </location>
</feature>
<evidence type="ECO:0000259" key="4">
    <source>
        <dbReference type="Pfam" id="PF01757"/>
    </source>
</evidence>
<keyword evidence="3" id="KW-0472">Membrane</keyword>
<evidence type="ECO:0000256" key="2">
    <source>
        <dbReference type="ARBA" id="ARBA00007400"/>
    </source>
</evidence>
<evidence type="ECO:0000256" key="3">
    <source>
        <dbReference type="SAM" id="Phobius"/>
    </source>
</evidence>
<organism evidence="5 6">
    <name type="scientific">Terribacillus aidingensis</name>
    <dbReference type="NCBI Taxonomy" id="586416"/>
    <lineage>
        <taxon>Bacteria</taxon>
        <taxon>Bacillati</taxon>
        <taxon>Bacillota</taxon>
        <taxon>Bacilli</taxon>
        <taxon>Bacillales</taxon>
        <taxon>Bacillaceae</taxon>
        <taxon>Terribacillus</taxon>
    </lineage>
</organism>
<feature type="transmembrane region" description="Helical" evidence="3">
    <location>
        <begin position="99"/>
        <end position="121"/>
    </location>
</feature>
<feature type="transmembrane region" description="Helical" evidence="3">
    <location>
        <begin position="261"/>
        <end position="282"/>
    </location>
</feature>
<dbReference type="AlphaFoldDB" id="A0A285N9V1"/>
<comment type="similarity">
    <text evidence="2">Belongs to the acyltransferase 3 family.</text>
</comment>
<protein>
    <submittedName>
        <fullName evidence="5">Fucose 4-O-acetylase</fullName>
    </submittedName>
</protein>
<dbReference type="PANTHER" id="PTHR37312:SF1">
    <property type="entry name" value="MEMBRANE-BOUND ACYLTRANSFERASE YKRP-RELATED"/>
    <property type="match status" value="1"/>
</dbReference>
<keyword evidence="3" id="KW-1133">Transmembrane helix</keyword>
<feature type="transmembrane region" description="Helical" evidence="3">
    <location>
        <begin position="160"/>
        <end position="180"/>
    </location>
</feature>
<feature type="transmembrane region" description="Helical" evidence="3">
    <location>
        <begin position="231"/>
        <end position="249"/>
    </location>
</feature>
<dbReference type="EMBL" id="OBEK01000001">
    <property type="protein sequence ID" value="SNZ04726.1"/>
    <property type="molecule type" value="Genomic_DNA"/>
</dbReference>
<dbReference type="PANTHER" id="PTHR37312">
    <property type="entry name" value="MEMBRANE-BOUND ACYLTRANSFERASE YKRP-RELATED"/>
    <property type="match status" value="1"/>
</dbReference>
<name>A0A285N9V1_9BACI</name>
<dbReference type="Pfam" id="PF01757">
    <property type="entry name" value="Acyl_transf_3"/>
    <property type="match status" value="1"/>
</dbReference>
<dbReference type="GO" id="GO:0016747">
    <property type="term" value="F:acyltransferase activity, transferring groups other than amino-acyl groups"/>
    <property type="evidence" value="ECO:0007669"/>
    <property type="project" value="InterPro"/>
</dbReference>
<dbReference type="Proteomes" id="UP000219356">
    <property type="component" value="Unassembled WGS sequence"/>
</dbReference>
<dbReference type="InterPro" id="IPR002656">
    <property type="entry name" value="Acyl_transf_3_dom"/>
</dbReference>
<feature type="domain" description="Acyltransferase 3" evidence="4">
    <location>
        <begin position="5"/>
        <end position="301"/>
    </location>
</feature>
<evidence type="ECO:0000256" key="1">
    <source>
        <dbReference type="ARBA" id="ARBA00004370"/>
    </source>
</evidence>
<comment type="subcellular location">
    <subcellularLocation>
        <location evidence="1">Membrane</location>
    </subcellularLocation>
</comment>
<feature type="transmembrane region" description="Helical" evidence="3">
    <location>
        <begin position="7"/>
        <end position="25"/>
    </location>
</feature>
<dbReference type="InterPro" id="IPR052734">
    <property type="entry name" value="Nod_factor_acetyltransferase"/>
</dbReference>
<evidence type="ECO:0000313" key="6">
    <source>
        <dbReference type="Proteomes" id="UP000219356"/>
    </source>
</evidence>
<gene>
    <name evidence="5" type="ORF">SAMN05421503_0744</name>
</gene>
<sequence length="334" mass="38770">MTRKRWIDIAKGLSIILVVIGHSGHLEMNHFLAWFRMPFFFFVSGLIFKVNEKEDYWSWSRIQIRQLMIPYLSYGILFILLFFAVDPTNGYLIDSASDFLYGGMVLEGAHTVFWFITCLLLTRLLFGFLLRYALSIQLITIGCGYILSHLLASYYPHISFPFNADVALVTVAYFAIGYYMKGIITKWITSKRILLVCLLICSTLIVLDVRNTLRYTLDLKYRIFEHMLLDLLIPLSIILVVLTLCYYLAEFSHINWIIKLGENTATIMYMHVPLNMLVILLIGYPYNFVIYTVIGICIPSLIGYLFKSSSILSLLFLGRIRMRHSNREDKQHIS</sequence>
<keyword evidence="6" id="KW-1185">Reference proteome</keyword>
<feature type="transmembrane region" description="Helical" evidence="3">
    <location>
        <begin position="288"/>
        <end position="317"/>
    </location>
</feature>
<accession>A0A285N9V1</accession>
<proteinExistence type="inferred from homology"/>
<feature type="transmembrane region" description="Helical" evidence="3">
    <location>
        <begin position="71"/>
        <end position="93"/>
    </location>
</feature>
<keyword evidence="3" id="KW-0812">Transmembrane</keyword>
<dbReference type="RefSeq" id="WP_179636803.1">
    <property type="nucleotide sequence ID" value="NZ_OBEK01000001.1"/>
</dbReference>
<reference evidence="6" key="1">
    <citation type="submission" date="2017-09" db="EMBL/GenBank/DDBJ databases">
        <authorList>
            <person name="Varghese N."/>
            <person name="Submissions S."/>
        </authorList>
    </citation>
    <scope>NUCLEOTIDE SEQUENCE [LARGE SCALE GENOMIC DNA]</scope>
    <source>
        <strain evidence="6">CGMCC 1.8913</strain>
    </source>
</reference>